<dbReference type="Gene3D" id="3.40.50.300">
    <property type="entry name" value="P-loop containing nucleotide triphosphate hydrolases"/>
    <property type="match status" value="1"/>
</dbReference>
<dbReference type="PANTHER" id="PTHR30050:SF4">
    <property type="entry name" value="ATP-BINDING PROTEIN RV3427C IN INSERTION SEQUENCE-RELATED"/>
    <property type="match status" value="1"/>
</dbReference>
<dbReference type="PANTHER" id="PTHR30050">
    <property type="entry name" value="CHROMOSOMAL REPLICATION INITIATOR PROTEIN DNAA"/>
    <property type="match status" value="1"/>
</dbReference>
<feature type="domain" description="IstB-like ATP-binding" evidence="1">
    <location>
        <begin position="9"/>
        <end position="251"/>
    </location>
</feature>
<evidence type="ECO:0000313" key="2">
    <source>
        <dbReference type="EMBL" id="HJB07210.1"/>
    </source>
</evidence>
<evidence type="ECO:0000259" key="1">
    <source>
        <dbReference type="Pfam" id="PF01695"/>
    </source>
</evidence>
<dbReference type="CDD" id="cd00009">
    <property type="entry name" value="AAA"/>
    <property type="match status" value="1"/>
</dbReference>
<keyword evidence="2" id="KW-0067">ATP-binding</keyword>
<dbReference type="InterPro" id="IPR002611">
    <property type="entry name" value="IstB_ATP-bd"/>
</dbReference>
<keyword evidence="2" id="KW-0547">Nucleotide-binding</keyword>
<protein>
    <submittedName>
        <fullName evidence="2">ATP-binding protein</fullName>
    </submittedName>
</protein>
<evidence type="ECO:0000313" key="3">
    <source>
        <dbReference type="Proteomes" id="UP000886804"/>
    </source>
</evidence>
<name>A0A9D2L7C8_9FIRM</name>
<dbReference type="EMBL" id="DWYS01000059">
    <property type="protein sequence ID" value="HJB07210.1"/>
    <property type="molecule type" value="Genomic_DNA"/>
</dbReference>
<reference evidence="2" key="1">
    <citation type="journal article" date="2021" name="PeerJ">
        <title>Extensive microbial diversity within the chicken gut microbiome revealed by metagenomics and culture.</title>
        <authorList>
            <person name="Gilroy R."/>
            <person name="Ravi A."/>
            <person name="Getino M."/>
            <person name="Pursley I."/>
            <person name="Horton D.L."/>
            <person name="Alikhan N.F."/>
            <person name="Baker D."/>
            <person name="Gharbi K."/>
            <person name="Hall N."/>
            <person name="Watson M."/>
            <person name="Adriaenssens E.M."/>
            <person name="Foster-Nyarko E."/>
            <person name="Jarju S."/>
            <person name="Secka A."/>
            <person name="Antonio M."/>
            <person name="Oren A."/>
            <person name="Chaudhuri R.R."/>
            <person name="La Ragione R."/>
            <person name="Hildebrand F."/>
            <person name="Pallen M.J."/>
        </authorList>
    </citation>
    <scope>NUCLEOTIDE SEQUENCE</scope>
    <source>
        <strain evidence="2">CHK188-4685</strain>
    </source>
</reference>
<dbReference type="PIRSF" id="PIRSF003073">
    <property type="entry name" value="DNAC_TnpB_IstB"/>
    <property type="match status" value="1"/>
</dbReference>
<gene>
    <name evidence="2" type="ORF">H9716_05025</name>
</gene>
<dbReference type="GO" id="GO:0006260">
    <property type="term" value="P:DNA replication"/>
    <property type="evidence" value="ECO:0007669"/>
    <property type="project" value="TreeGrafter"/>
</dbReference>
<organism evidence="2 3">
    <name type="scientific">Candidatus Enterocloster faecavium</name>
    <dbReference type="NCBI Taxonomy" id="2838560"/>
    <lineage>
        <taxon>Bacteria</taxon>
        <taxon>Bacillati</taxon>
        <taxon>Bacillota</taxon>
        <taxon>Clostridia</taxon>
        <taxon>Lachnospirales</taxon>
        <taxon>Lachnospiraceae</taxon>
        <taxon>Enterocloster</taxon>
    </lineage>
</organism>
<sequence>MTNQPTVDTLKKMHFSAMARELENQLSNPDTYNSLGFEERIGLLVDAEWNRRQVNKLAKCIRDAGFSASNACIEEIEYHPDRKLDKAQLTRFSTCKYIDDGRHIILSGACGSGKTYIACALGNAACRKFKKVRYVRLPELLEELNVAKGTGEFRKTIAYYLKLDLLILDEWLIRPLEAQESYNLLEIVEARIKSQKGSMIFCSQYHTDEWYGRIDPVSAEGSPISEAIMDRIIHNAYDVFIDGRISMRKRHGIQMSGKDGEDE</sequence>
<dbReference type="Proteomes" id="UP000886804">
    <property type="component" value="Unassembled WGS sequence"/>
</dbReference>
<dbReference type="SUPFAM" id="SSF52540">
    <property type="entry name" value="P-loop containing nucleoside triphosphate hydrolases"/>
    <property type="match status" value="1"/>
</dbReference>
<dbReference type="AlphaFoldDB" id="A0A9D2L7C8"/>
<reference evidence="2" key="2">
    <citation type="submission" date="2021-04" db="EMBL/GenBank/DDBJ databases">
        <authorList>
            <person name="Gilroy R."/>
        </authorList>
    </citation>
    <scope>NUCLEOTIDE SEQUENCE</scope>
    <source>
        <strain evidence="2">CHK188-4685</strain>
    </source>
</reference>
<dbReference type="GO" id="GO:0005524">
    <property type="term" value="F:ATP binding"/>
    <property type="evidence" value="ECO:0007669"/>
    <property type="project" value="UniProtKB-KW"/>
</dbReference>
<dbReference type="InterPro" id="IPR027417">
    <property type="entry name" value="P-loop_NTPase"/>
</dbReference>
<proteinExistence type="predicted"/>
<comment type="caution">
    <text evidence="2">The sequence shown here is derived from an EMBL/GenBank/DDBJ whole genome shotgun (WGS) entry which is preliminary data.</text>
</comment>
<dbReference type="InterPro" id="IPR028350">
    <property type="entry name" value="DNAC/IstB-like"/>
</dbReference>
<dbReference type="Pfam" id="PF01695">
    <property type="entry name" value="IstB_IS21"/>
    <property type="match status" value="1"/>
</dbReference>
<accession>A0A9D2L7C8</accession>